<keyword evidence="4" id="KW-1185">Reference proteome</keyword>
<accession>A0AAV7UP52</accession>
<name>A0AAV7UP52_PLEWA</name>
<feature type="compositionally biased region" description="Basic and acidic residues" evidence="1">
    <location>
        <begin position="71"/>
        <end position="82"/>
    </location>
</feature>
<dbReference type="Proteomes" id="UP001066276">
    <property type="component" value="Chromosome 3_1"/>
</dbReference>
<keyword evidence="2" id="KW-1133">Transmembrane helix</keyword>
<gene>
    <name evidence="3" type="ORF">NDU88_006486</name>
</gene>
<evidence type="ECO:0000256" key="1">
    <source>
        <dbReference type="SAM" id="MobiDB-lite"/>
    </source>
</evidence>
<proteinExistence type="predicted"/>
<organism evidence="3 4">
    <name type="scientific">Pleurodeles waltl</name>
    <name type="common">Iberian ribbed newt</name>
    <dbReference type="NCBI Taxonomy" id="8319"/>
    <lineage>
        <taxon>Eukaryota</taxon>
        <taxon>Metazoa</taxon>
        <taxon>Chordata</taxon>
        <taxon>Craniata</taxon>
        <taxon>Vertebrata</taxon>
        <taxon>Euteleostomi</taxon>
        <taxon>Amphibia</taxon>
        <taxon>Batrachia</taxon>
        <taxon>Caudata</taxon>
        <taxon>Salamandroidea</taxon>
        <taxon>Salamandridae</taxon>
        <taxon>Pleurodelinae</taxon>
        <taxon>Pleurodeles</taxon>
    </lineage>
</organism>
<protein>
    <submittedName>
        <fullName evidence="3">Uncharacterized protein</fullName>
    </submittedName>
</protein>
<keyword evidence="2" id="KW-0472">Membrane</keyword>
<feature type="transmembrane region" description="Helical" evidence="2">
    <location>
        <begin position="116"/>
        <end position="134"/>
    </location>
</feature>
<dbReference type="AlphaFoldDB" id="A0AAV7UP52"/>
<dbReference type="EMBL" id="JANPWB010000005">
    <property type="protein sequence ID" value="KAJ1189744.1"/>
    <property type="molecule type" value="Genomic_DNA"/>
</dbReference>
<keyword evidence="2" id="KW-0812">Transmembrane</keyword>
<evidence type="ECO:0000313" key="3">
    <source>
        <dbReference type="EMBL" id="KAJ1189744.1"/>
    </source>
</evidence>
<evidence type="ECO:0000313" key="4">
    <source>
        <dbReference type="Proteomes" id="UP001066276"/>
    </source>
</evidence>
<evidence type="ECO:0000256" key="2">
    <source>
        <dbReference type="SAM" id="Phobius"/>
    </source>
</evidence>
<feature type="region of interest" description="Disordered" evidence="1">
    <location>
        <begin position="70"/>
        <end position="95"/>
    </location>
</feature>
<comment type="caution">
    <text evidence="3">The sequence shown here is derived from an EMBL/GenBank/DDBJ whole genome shotgun (WGS) entry which is preliminary data.</text>
</comment>
<reference evidence="3" key="1">
    <citation type="journal article" date="2022" name="bioRxiv">
        <title>Sequencing and chromosome-scale assembly of the giantPleurodeles waltlgenome.</title>
        <authorList>
            <person name="Brown T."/>
            <person name="Elewa A."/>
            <person name="Iarovenko S."/>
            <person name="Subramanian E."/>
            <person name="Araus A.J."/>
            <person name="Petzold A."/>
            <person name="Susuki M."/>
            <person name="Suzuki K.-i.T."/>
            <person name="Hayashi T."/>
            <person name="Toyoda A."/>
            <person name="Oliveira C."/>
            <person name="Osipova E."/>
            <person name="Leigh N.D."/>
            <person name="Simon A."/>
            <person name="Yun M.H."/>
        </authorList>
    </citation>
    <scope>NUCLEOTIDE SEQUENCE</scope>
    <source>
        <strain evidence="3">20211129_DDA</strain>
        <tissue evidence="3">Liver</tissue>
    </source>
</reference>
<sequence length="140" mass="15302">MAARSRMSTLHVYVQLGSVIPNMLPGRERVLSCSFMELALPKMLQMSNLGRAINLARLVATTLPSTVVTREASEGVTTEKPRHPPGSANGTQEDRSVSQFVARVLLLPNSKPTPPLALYNMCTMLVTIMYLYAVPCDAKL</sequence>